<protein>
    <submittedName>
        <fullName evidence="2">Uncharacterized protein</fullName>
    </submittedName>
</protein>
<dbReference type="AlphaFoldDB" id="A0A371CX13"/>
<keyword evidence="3" id="KW-1185">Reference proteome</keyword>
<dbReference type="Proteomes" id="UP000256964">
    <property type="component" value="Unassembled WGS sequence"/>
</dbReference>
<evidence type="ECO:0000313" key="3">
    <source>
        <dbReference type="Proteomes" id="UP000256964"/>
    </source>
</evidence>
<name>A0A371CX13_9APHY</name>
<dbReference type="OrthoDB" id="2758652at2759"/>
<organism evidence="2 3">
    <name type="scientific">Lentinus brumalis</name>
    <dbReference type="NCBI Taxonomy" id="2498619"/>
    <lineage>
        <taxon>Eukaryota</taxon>
        <taxon>Fungi</taxon>
        <taxon>Dikarya</taxon>
        <taxon>Basidiomycota</taxon>
        <taxon>Agaricomycotina</taxon>
        <taxon>Agaricomycetes</taxon>
        <taxon>Polyporales</taxon>
        <taxon>Polyporaceae</taxon>
        <taxon>Lentinus</taxon>
    </lineage>
</organism>
<evidence type="ECO:0000256" key="1">
    <source>
        <dbReference type="SAM" id="MobiDB-lite"/>
    </source>
</evidence>
<reference evidence="2 3" key="1">
    <citation type="journal article" date="2018" name="Biotechnol. Biofuels">
        <title>Integrative visual omics of the white-rot fungus Polyporus brumalis exposes the biotechnological potential of its oxidative enzymes for delignifying raw plant biomass.</title>
        <authorList>
            <person name="Miyauchi S."/>
            <person name="Rancon A."/>
            <person name="Drula E."/>
            <person name="Hage H."/>
            <person name="Chaduli D."/>
            <person name="Favel A."/>
            <person name="Grisel S."/>
            <person name="Henrissat B."/>
            <person name="Herpoel-Gimbert I."/>
            <person name="Ruiz-Duenas F.J."/>
            <person name="Chevret D."/>
            <person name="Hainaut M."/>
            <person name="Lin J."/>
            <person name="Wang M."/>
            <person name="Pangilinan J."/>
            <person name="Lipzen A."/>
            <person name="Lesage-Meessen L."/>
            <person name="Navarro D."/>
            <person name="Riley R."/>
            <person name="Grigoriev I.V."/>
            <person name="Zhou S."/>
            <person name="Raouche S."/>
            <person name="Rosso M.N."/>
        </authorList>
    </citation>
    <scope>NUCLEOTIDE SEQUENCE [LARGE SCALE GENOMIC DNA]</scope>
    <source>
        <strain evidence="2 3">BRFM 1820</strain>
    </source>
</reference>
<feature type="region of interest" description="Disordered" evidence="1">
    <location>
        <begin position="192"/>
        <end position="218"/>
    </location>
</feature>
<evidence type="ECO:0000313" key="2">
    <source>
        <dbReference type="EMBL" id="RDX44820.1"/>
    </source>
</evidence>
<sequence length="324" mass="32960">MDPALKIQPLSDTYKPGVAAPEDPIPIPVLSEHSSPLNIMHTSSGTVLGGADTGAPASSMPGAFETAPMVDTGYILIDCASCLAGATGEGHCPHKDEDNGKHKADAPFLVAYRAGGAATGTGPQPTGSALRVETPAGEAQVQTTRARGPSTAFRIVRTATHAAAAAPMPRAAAAPMPPAAVAPAAPAAAAPAPVPAAAPAPVPAAAPAPVPAAAPAPAPAATNDAAAYEQALQDAYFLARRAQATTELEARGIAPIYHTPAFGHDGTWYVITRGRFTGVFRNLAAAHNHTFRVPGHNWFRVKSYVGALMQFYDAAIDGDVHVAM</sequence>
<gene>
    <name evidence="2" type="ORF">OH76DRAFT_1486833</name>
</gene>
<proteinExistence type="predicted"/>
<dbReference type="EMBL" id="KZ857445">
    <property type="protein sequence ID" value="RDX44820.1"/>
    <property type="molecule type" value="Genomic_DNA"/>
</dbReference>
<accession>A0A371CX13</accession>